<proteinExistence type="predicted"/>
<dbReference type="InterPro" id="IPR029000">
    <property type="entry name" value="Cyclophilin-like_dom_sf"/>
</dbReference>
<dbReference type="NCBIfam" id="TIGR00724">
    <property type="entry name" value="urea_amlyse_rel"/>
    <property type="match status" value="1"/>
</dbReference>
<organism evidence="5 6">
    <name type="scientific">Adhaeribacter rhizoryzae</name>
    <dbReference type="NCBI Taxonomy" id="2607907"/>
    <lineage>
        <taxon>Bacteria</taxon>
        <taxon>Pseudomonadati</taxon>
        <taxon>Bacteroidota</taxon>
        <taxon>Cytophagia</taxon>
        <taxon>Cytophagales</taxon>
        <taxon>Hymenobacteraceae</taxon>
        <taxon>Adhaeribacter</taxon>
    </lineage>
</organism>
<dbReference type="Pfam" id="PF02626">
    <property type="entry name" value="CT_A_B"/>
    <property type="match status" value="1"/>
</dbReference>
<protein>
    <submittedName>
        <fullName evidence="5">Biotin-dependent carboxyltransferase family protein</fullName>
    </submittedName>
</protein>
<dbReference type="RefSeq" id="WP_150089783.1">
    <property type="nucleotide sequence ID" value="NZ_VWSF01000013.1"/>
</dbReference>
<dbReference type="PANTHER" id="PTHR43309:SF5">
    <property type="entry name" value="5-OXOPROLINASE SUBUNIT C"/>
    <property type="match status" value="1"/>
</dbReference>
<dbReference type="AlphaFoldDB" id="A0A5M6DAM1"/>
<dbReference type="GO" id="GO:0005524">
    <property type="term" value="F:ATP binding"/>
    <property type="evidence" value="ECO:0007669"/>
    <property type="project" value="UniProtKB-KW"/>
</dbReference>
<dbReference type="EMBL" id="VWSF01000013">
    <property type="protein sequence ID" value="KAA5543450.1"/>
    <property type="molecule type" value="Genomic_DNA"/>
</dbReference>
<comment type="caution">
    <text evidence="5">The sequence shown here is derived from an EMBL/GenBank/DDBJ whole genome shotgun (WGS) entry which is preliminary data.</text>
</comment>
<dbReference type="SUPFAM" id="SSF50891">
    <property type="entry name" value="Cyclophilin-like"/>
    <property type="match status" value="1"/>
</dbReference>
<evidence type="ECO:0000313" key="5">
    <source>
        <dbReference type="EMBL" id="KAA5543450.1"/>
    </source>
</evidence>
<dbReference type="SMART" id="SM00797">
    <property type="entry name" value="AHS2"/>
    <property type="match status" value="1"/>
</dbReference>
<evidence type="ECO:0000256" key="2">
    <source>
        <dbReference type="ARBA" id="ARBA00022801"/>
    </source>
</evidence>
<accession>A0A5M6DAM1</accession>
<keyword evidence="6" id="KW-1185">Reference proteome</keyword>
<dbReference type="Proteomes" id="UP000323426">
    <property type="component" value="Unassembled WGS sequence"/>
</dbReference>
<keyword evidence="3" id="KW-0067">ATP-binding</keyword>
<evidence type="ECO:0000313" key="6">
    <source>
        <dbReference type="Proteomes" id="UP000323426"/>
    </source>
</evidence>
<dbReference type="PANTHER" id="PTHR43309">
    <property type="entry name" value="5-OXOPROLINASE SUBUNIT C"/>
    <property type="match status" value="1"/>
</dbReference>
<evidence type="ECO:0000256" key="3">
    <source>
        <dbReference type="ARBA" id="ARBA00022840"/>
    </source>
</evidence>
<dbReference type="InterPro" id="IPR003778">
    <property type="entry name" value="CT_A_B"/>
</dbReference>
<gene>
    <name evidence="5" type="ORF">F0145_16145</name>
</gene>
<evidence type="ECO:0000256" key="1">
    <source>
        <dbReference type="ARBA" id="ARBA00022741"/>
    </source>
</evidence>
<reference evidence="5 6" key="1">
    <citation type="submission" date="2019-09" db="EMBL/GenBank/DDBJ databases">
        <title>Genome sequence and assembly of Adhaeribacter sp.</title>
        <authorList>
            <person name="Chhetri G."/>
        </authorList>
    </citation>
    <scope>NUCLEOTIDE SEQUENCE [LARGE SCALE GENOMIC DNA]</scope>
    <source>
        <strain evidence="5 6">DK36</strain>
    </source>
</reference>
<name>A0A5M6DAM1_9BACT</name>
<sequence length="337" mass="36635">MSLKILKPGLLTTIQDTGRLGYRQAGITTSGATDLMALRLANLLVANPSDAPALEITLTGPTILFEVDCLLALTGANLGPTINGQPVKMCRPVYVTAGSLLAFQKPISGYRAYLAVASSFKLPQILGSYATYLRAALGGLQGKALQTNNIIPLNQPAAIARQLMLFLQKKAANTGFAAATWTLNASFYPNLAPNAVIRVIKGPEYEWFTPEAQRLFWETPFRVTPESDRMGGRLQGPVLHLRQPQELLSTAVTFGTVQVPPRGNPIVLLSDHQTTGGYPRLAQVITADFSVLAQVKPGALIWFKEINLPEAQQLLLAQESKLENLKKILNLKFKYLT</sequence>
<dbReference type="GO" id="GO:0016740">
    <property type="term" value="F:transferase activity"/>
    <property type="evidence" value="ECO:0007669"/>
    <property type="project" value="UniProtKB-KW"/>
</dbReference>
<feature type="domain" description="Carboxyltransferase" evidence="4">
    <location>
        <begin position="24"/>
        <end position="321"/>
    </location>
</feature>
<dbReference type="InterPro" id="IPR052708">
    <property type="entry name" value="PxpC"/>
</dbReference>
<keyword evidence="5" id="KW-0808">Transferase</keyword>
<evidence type="ECO:0000259" key="4">
    <source>
        <dbReference type="SMART" id="SM00797"/>
    </source>
</evidence>
<keyword evidence="2" id="KW-0378">Hydrolase</keyword>
<dbReference type="Gene3D" id="2.40.100.10">
    <property type="entry name" value="Cyclophilin-like"/>
    <property type="match status" value="1"/>
</dbReference>
<keyword evidence="1" id="KW-0547">Nucleotide-binding</keyword>
<dbReference type="GO" id="GO:0016787">
    <property type="term" value="F:hydrolase activity"/>
    <property type="evidence" value="ECO:0007669"/>
    <property type="project" value="UniProtKB-KW"/>
</dbReference>